<feature type="transmembrane region" description="Helical" evidence="1">
    <location>
        <begin position="203"/>
        <end position="224"/>
    </location>
</feature>
<keyword evidence="1" id="KW-0472">Membrane</keyword>
<proteinExistence type="predicted"/>
<dbReference type="Pfam" id="PF06022">
    <property type="entry name" value="Cir_Bir_Yir"/>
    <property type="match status" value="2"/>
</dbReference>
<organism evidence="2 3">
    <name type="scientific">Plasmodium yoelii yoelii</name>
    <dbReference type="NCBI Taxonomy" id="73239"/>
    <lineage>
        <taxon>Eukaryota</taxon>
        <taxon>Sar</taxon>
        <taxon>Alveolata</taxon>
        <taxon>Apicomplexa</taxon>
        <taxon>Aconoidasida</taxon>
        <taxon>Haemosporida</taxon>
        <taxon>Plasmodiidae</taxon>
        <taxon>Plasmodium</taxon>
        <taxon>Plasmodium (Vinckeia)</taxon>
    </lineage>
</organism>
<keyword evidence="1" id="KW-1133">Transmembrane helix</keyword>
<evidence type="ECO:0000313" key="3">
    <source>
        <dbReference type="Proteomes" id="UP000008553"/>
    </source>
</evidence>
<evidence type="ECO:0000313" key="2">
    <source>
        <dbReference type="EMBL" id="EAA15523.1"/>
    </source>
</evidence>
<gene>
    <name evidence="2" type="ORF">PY00395</name>
</gene>
<dbReference type="AlphaFoldDB" id="Q7RSG3"/>
<dbReference type="EMBL" id="AABL01000110">
    <property type="protein sequence ID" value="EAA15523.1"/>
    <property type="molecule type" value="Genomic_DNA"/>
</dbReference>
<comment type="caution">
    <text evidence="2">The sequence shown here is derived from an EMBL/GenBank/DDBJ whole genome shotgun (WGS) entry which is preliminary data.</text>
</comment>
<dbReference type="InterPro" id="IPR006477">
    <property type="entry name" value="Yir_bir_cir"/>
</dbReference>
<keyword evidence="3" id="KW-1185">Reference proteome</keyword>
<sequence>MINTHCNNNCTNELDKVNAICLWLFDKNFENNSSFVNNAKSNIDIVEYIIIWLSYMLSLKSHEEITNINDFYVKYIKDDAKYNKKIDGVNAYSSYKDLIDKKQYLMNINKNVISKFYNVLKSLCNMYNEFNEDNPDCKTYSEKAKEFVEKYKELNEDYTNTKGSPYNQILSTLSNDYNILKSKCNSDKSINFPSLPTFSRRSIIKSTLTSITFIFVAVSILLGISYKVNNKELKKILYILFVIWISETISKTTFKKKAKKIKTYCGKISFLRKYLPDDSDKTTPLDFYGYQSFEKYCPSKNCHDDLEKITIGFLWLLEQYFTEYPPKGKSEHNTKPFFLYIILWLSSKLNKNTEETFTTINNFYTNHVKNGGKYSNFNGDSNKFTSLDEFIEKNKDLLNIDIKDLSKFYDASKLICSMYANKSMNTDDNKLLNDATMFVKTYAELKDGSNAEGVPNNQILPTLLTDYNNLNEKCSNIPSFSELASNISALASEDTSSSLSIGNRLFTVLSIFGAIAFFLGISYKYSLFGFRKRAQKQYLKEKIKKIKKRMNH</sequence>
<dbReference type="InParanoid" id="Q7RSG3"/>
<keyword evidence="1" id="KW-0812">Transmembrane</keyword>
<feature type="transmembrane region" description="Helical" evidence="1">
    <location>
        <begin position="505"/>
        <end position="523"/>
    </location>
</feature>
<dbReference type="Proteomes" id="UP000008553">
    <property type="component" value="Unassembled WGS sequence"/>
</dbReference>
<reference evidence="2 3" key="1">
    <citation type="journal article" date="2002" name="Nature">
        <title>Genome sequence and comparative analysis of the model rodent malaria parasite Plasmodium yoelii yoelii.</title>
        <authorList>
            <person name="Carlton J.M."/>
            <person name="Angiuoli S.V."/>
            <person name="Suh B.B."/>
            <person name="Kooij T.W."/>
            <person name="Pertea M."/>
            <person name="Silva J.C."/>
            <person name="Ermolaeva M.D."/>
            <person name="Allen J.E."/>
            <person name="Selengut J.D."/>
            <person name="Koo H.L."/>
            <person name="Peterson J.D."/>
            <person name="Pop M."/>
            <person name="Kosack D.S."/>
            <person name="Shumway M.F."/>
            <person name="Bidwell S.L."/>
            <person name="Shallom S.J."/>
            <person name="van Aken S.E."/>
            <person name="Riedmuller S.B."/>
            <person name="Feldblyum T.V."/>
            <person name="Cho J.K."/>
            <person name="Quackenbush J."/>
            <person name="Sedegah M."/>
            <person name="Shoaibi A."/>
            <person name="Cummings L.M."/>
            <person name="Florens L."/>
            <person name="Yates J.R."/>
            <person name="Raine J.D."/>
            <person name="Sinden R.E."/>
            <person name="Harris M.A."/>
            <person name="Cunningham D.A."/>
            <person name="Preiser P.R."/>
            <person name="Bergman L.W."/>
            <person name="Vaidya A.B."/>
            <person name="van Lin L.H."/>
            <person name="Janse C.J."/>
            <person name="Waters A.P."/>
            <person name="Smith H.O."/>
            <person name="White O.R."/>
            <person name="Salzberg S.L."/>
            <person name="Venter J.C."/>
            <person name="Fraser C.M."/>
            <person name="Hoffman S.L."/>
            <person name="Gardner M.J."/>
            <person name="Carucci D.J."/>
        </authorList>
    </citation>
    <scope>NUCLEOTIDE SEQUENCE [LARGE SCALE GENOMIC DNA]</scope>
    <source>
        <strain evidence="2 3">17XNL</strain>
    </source>
</reference>
<protein>
    <submittedName>
        <fullName evidence="2">Yir3 protein</fullName>
    </submittedName>
</protein>
<dbReference type="PaxDb" id="73239-Q7RSG3"/>
<evidence type="ECO:0000256" key="1">
    <source>
        <dbReference type="SAM" id="Phobius"/>
    </source>
</evidence>
<dbReference type="NCBIfam" id="TIGR01590">
    <property type="entry name" value="yir-bir-cir_Pla"/>
    <property type="match status" value="2"/>
</dbReference>
<accession>Q7RSG3</accession>
<name>Q7RSG3_PLAYO</name>